<keyword evidence="1" id="KW-0812">Transmembrane</keyword>
<keyword evidence="3" id="KW-1185">Reference proteome</keyword>
<evidence type="ECO:0000256" key="1">
    <source>
        <dbReference type="SAM" id="Phobius"/>
    </source>
</evidence>
<comment type="caution">
    <text evidence="2">The sequence shown here is derived from an EMBL/GenBank/DDBJ whole genome shotgun (WGS) entry which is preliminary data.</text>
</comment>
<evidence type="ECO:0000313" key="3">
    <source>
        <dbReference type="Proteomes" id="UP000652761"/>
    </source>
</evidence>
<gene>
    <name evidence="2" type="ORF">Taro_001988</name>
</gene>
<feature type="transmembrane region" description="Helical" evidence="1">
    <location>
        <begin position="35"/>
        <end position="59"/>
    </location>
</feature>
<keyword evidence="1" id="KW-1133">Transmembrane helix</keyword>
<keyword evidence="1" id="KW-0472">Membrane</keyword>
<proteinExistence type="predicted"/>
<name>A0A843THF3_COLES</name>
<evidence type="ECO:0000313" key="2">
    <source>
        <dbReference type="EMBL" id="MQL69666.1"/>
    </source>
</evidence>
<reference evidence="2" key="1">
    <citation type="submission" date="2017-07" db="EMBL/GenBank/DDBJ databases">
        <title>Taro Niue Genome Assembly and Annotation.</title>
        <authorList>
            <person name="Atibalentja N."/>
            <person name="Keating K."/>
            <person name="Fields C.J."/>
        </authorList>
    </citation>
    <scope>NUCLEOTIDE SEQUENCE</scope>
    <source>
        <strain evidence="2">Niue_2</strain>
        <tissue evidence="2">Leaf</tissue>
    </source>
</reference>
<protein>
    <submittedName>
        <fullName evidence="2">Uncharacterized protein</fullName>
    </submittedName>
</protein>
<organism evidence="2 3">
    <name type="scientific">Colocasia esculenta</name>
    <name type="common">Wild taro</name>
    <name type="synonym">Arum esculentum</name>
    <dbReference type="NCBI Taxonomy" id="4460"/>
    <lineage>
        <taxon>Eukaryota</taxon>
        <taxon>Viridiplantae</taxon>
        <taxon>Streptophyta</taxon>
        <taxon>Embryophyta</taxon>
        <taxon>Tracheophyta</taxon>
        <taxon>Spermatophyta</taxon>
        <taxon>Magnoliopsida</taxon>
        <taxon>Liliopsida</taxon>
        <taxon>Araceae</taxon>
        <taxon>Aroideae</taxon>
        <taxon>Colocasieae</taxon>
        <taxon>Colocasia</taxon>
    </lineage>
</organism>
<dbReference type="Proteomes" id="UP000652761">
    <property type="component" value="Unassembled WGS sequence"/>
</dbReference>
<dbReference type="EMBL" id="NMUH01000044">
    <property type="protein sequence ID" value="MQL69666.1"/>
    <property type="molecule type" value="Genomic_DNA"/>
</dbReference>
<accession>A0A843THF3</accession>
<dbReference type="AlphaFoldDB" id="A0A843THF3"/>
<sequence>MGGDTNFGVCGFPGRFVCVLQEGFRCCHVSCMASVVTWCVCAVVARLAVHSLAVVFLVWRTLAGKSRRGALGSLRRIWVRVCFVCRVASLVEHYDTCLWLLVGLVLAGCEL</sequence>